<sequence length="129" mass="15130">MLKLYHLSLLLTLMKIYNSNNIIMAAPSKEEIIQGTRIVNITVSSIDVLKQHSSFAQYFDFNQTCPCYNSTVAEFCIMWKIKNPPTNLLGVFFDESTRDDQDDKYSLEELKYMANNSVNMFIFWEYKEK</sequence>
<organism evidence="1 2">
    <name type="scientific">Candidatus Phytoplasma fabacearum</name>
    <dbReference type="NCBI Taxonomy" id="2982628"/>
    <lineage>
        <taxon>Bacteria</taxon>
        <taxon>Bacillati</taxon>
        <taxon>Mycoplasmatota</taxon>
        <taxon>Mollicutes</taxon>
        <taxon>Acholeplasmatales</taxon>
        <taxon>Acholeplasmataceae</taxon>
        <taxon>Candidatus Phytoplasma</taxon>
        <taxon>16SrII (Peanut WB group)</taxon>
    </lineage>
</organism>
<protein>
    <submittedName>
        <fullName evidence="1">Effector protein</fullName>
    </submittedName>
</protein>
<dbReference type="EMBL" id="JAOSIK010000012">
    <property type="protein sequence ID" value="MEK0311961.1"/>
    <property type="molecule type" value="Genomic_DNA"/>
</dbReference>
<reference evidence="1 2" key="1">
    <citation type="journal article" date="2023" name="Int. J. Syst. Evol. Microbiol.">
        <title>The observation of taxonomic boundaries for the 16SrII and 16SrXXV phytoplasmas using genome-based delimitation.</title>
        <authorList>
            <person name="Rodrigues Jardim B."/>
            <person name="Tran-Nguyen L.T.T."/>
            <person name="Gambley C."/>
            <person name="Al-Sadi A.M."/>
            <person name="Al-Subhi A.M."/>
            <person name="Foissac X."/>
            <person name="Salar P."/>
            <person name="Cai H."/>
            <person name="Yang J.Y."/>
            <person name="Davis R."/>
            <person name="Jones L."/>
            <person name="Rodoni B."/>
            <person name="Constable F.E."/>
        </authorList>
    </citation>
    <scope>NUCLEOTIDE SEQUENCE [LARGE SCALE GENOMIC DNA]</scope>
    <source>
        <strain evidence="1">BAWM-322</strain>
    </source>
</reference>
<comment type="caution">
    <text evidence="1">The sequence shown here is derived from an EMBL/GenBank/DDBJ whole genome shotgun (WGS) entry which is preliminary data.</text>
</comment>
<gene>
    <name evidence="1" type="ORF">OC725_01595</name>
</gene>
<dbReference type="RefSeq" id="WP_304512525.1">
    <property type="nucleotide sequence ID" value="NZ_JAOSIK010000012.1"/>
</dbReference>
<keyword evidence="2" id="KW-1185">Reference proteome</keyword>
<name>A0ABU8ZSP9_9MOLU</name>
<proteinExistence type="predicted"/>
<evidence type="ECO:0000313" key="1">
    <source>
        <dbReference type="EMBL" id="MEK0311961.1"/>
    </source>
</evidence>
<accession>A0ABU8ZSP9</accession>
<dbReference type="Proteomes" id="UP001382955">
    <property type="component" value="Unassembled WGS sequence"/>
</dbReference>
<evidence type="ECO:0000313" key="2">
    <source>
        <dbReference type="Proteomes" id="UP001382955"/>
    </source>
</evidence>